<dbReference type="OMA" id="KNEEAVH"/>
<sequence>KRREQNRAAQRAWRERKEKHLKDLEERVKVLEAERDGHESETKNLKNMLETLTRENETLR</sequence>
<evidence type="ECO:0000256" key="3">
    <source>
        <dbReference type="SAM" id="Coils"/>
    </source>
</evidence>
<dbReference type="InterPro" id="IPR050936">
    <property type="entry name" value="AP-1-like"/>
</dbReference>
<dbReference type="GO" id="GO:0001228">
    <property type="term" value="F:DNA-binding transcription activator activity, RNA polymerase II-specific"/>
    <property type="evidence" value="ECO:0007669"/>
    <property type="project" value="TreeGrafter"/>
</dbReference>
<feature type="non-terminal residue" evidence="5">
    <location>
        <position position="60"/>
    </location>
</feature>
<dbReference type="Gene3D" id="1.20.5.170">
    <property type="match status" value="1"/>
</dbReference>
<dbReference type="AlphaFoldDB" id="A0A139AQD8"/>
<evidence type="ECO:0000256" key="2">
    <source>
        <dbReference type="ARBA" id="ARBA00023242"/>
    </source>
</evidence>
<dbReference type="STRING" id="1344416.A0A139AQD8"/>
<reference evidence="5 6" key="1">
    <citation type="journal article" date="2015" name="Genome Biol. Evol.">
        <title>Phylogenomic analyses indicate that early fungi evolved digesting cell walls of algal ancestors of land plants.</title>
        <authorList>
            <person name="Chang Y."/>
            <person name="Wang S."/>
            <person name="Sekimoto S."/>
            <person name="Aerts A.L."/>
            <person name="Choi C."/>
            <person name="Clum A."/>
            <person name="LaButti K.M."/>
            <person name="Lindquist E.A."/>
            <person name="Yee Ngan C."/>
            <person name="Ohm R.A."/>
            <person name="Salamov A.A."/>
            <person name="Grigoriev I.V."/>
            <person name="Spatafora J.W."/>
            <person name="Berbee M.L."/>
        </authorList>
    </citation>
    <scope>NUCLEOTIDE SEQUENCE [LARGE SCALE GENOMIC DNA]</scope>
    <source>
        <strain evidence="5 6">JEL478</strain>
    </source>
</reference>
<dbReference type="PROSITE" id="PS00036">
    <property type="entry name" value="BZIP_BASIC"/>
    <property type="match status" value="1"/>
</dbReference>
<protein>
    <recommendedName>
        <fullName evidence="4">BZIP domain-containing protein</fullName>
    </recommendedName>
</protein>
<organism evidence="5 6">
    <name type="scientific">Gonapodya prolifera (strain JEL478)</name>
    <name type="common">Monoblepharis prolifera</name>
    <dbReference type="NCBI Taxonomy" id="1344416"/>
    <lineage>
        <taxon>Eukaryota</taxon>
        <taxon>Fungi</taxon>
        <taxon>Fungi incertae sedis</taxon>
        <taxon>Chytridiomycota</taxon>
        <taxon>Chytridiomycota incertae sedis</taxon>
        <taxon>Monoblepharidomycetes</taxon>
        <taxon>Monoblepharidales</taxon>
        <taxon>Gonapodyaceae</taxon>
        <taxon>Gonapodya</taxon>
    </lineage>
</organism>
<dbReference type="Proteomes" id="UP000070544">
    <property type="component" value="Unassembled WGS sequence"/>
</dbReference>
<keyword evidence="6" id="KW-1185">Reference proteome</keyword>
<dbReference type="Pfam" id="PF00170">
    <property type="entry name" value="bZIP_1"/>
    <property type="match status" value="1"/>
</dbReference>
<proteinExistence type="predicted"/>
<name>A0A139AQD8_GONPJ</name>
<gene>
    <name evidence="5" type="ORF">M427DRAFT_89456</name>
</gene>
<dbReference type="OrthoDB" id="2593073at2759"/>
<dbReference type="SMART" id="SM00338">
    <property type="entry name" value="BRLZ"/>
    <property type="match status" value="1"/>
</dbReference>
<dbReference type="GO" id="GO:0090575">
    <property type="term" value="C:RNA polymerase II transcription regulator complex"/>
    <property type="evidence" value="ECO:0007669"/>
    <property type="project" value="TreeGrafter"/>
</dbReference>
<dbReference type="PROSITE" id="PS50217">
    <property type="entry name" value="BZIP"/>
    <property type="match status" value="1"/>
</dbReference>
<evidence type="ECO:0000313" key="6">
    <source>
        <dbReference type="Proteomes" id="UP000070544"/>
    </source>
</evidence>
<dbReference type="SUPFAM" id="SSF57959">
    <property type="entry name" value="Leucine zipper domain"/>
    <property type="match status" value="1"/>
</dbReference>
<dbReference type="EMBL" id="KQ965740">
    <property type="protein sequence ID" value="KXS18981.1"/>
    <property type="molecule type" value="Genomic_DNA"/>
</dbReference>
<feature type="coiled-coil region" evidence="3">
    <location>
        <begin position="14"/>
        <end position="55"/>
    </location>
</feature>
<comment type="subcellular location">
    <subcellularLocation>
        <location evidence="1">Nucleus</location>
    </subcellularLocation>
</comment>
<dbReference type="GO" id="GO:0000976">
    <property type="term" value="F:transcription cis-regulatory region binding"/>
    <property type="evidence" value="ECO:0007669"/>
    <property type="project" value="InterPro"/>
</dbReference>
<accession>A0A139AQD8</accession>
<dbReference type="CDD" id="cd14688">
    <property type="entry name" value="bZIP_YAP"/>
    <property type="match status" value="1"/>
</dbReference>
<keyword evidence="2" id="KW-0539">Nucleus</keyword>
<dbReference type="PANTHER" id="PTHR40621:SF6">
    <property type="entry name" value="AP-1-LIKE TRANSCRIPTION FACTOR YAP1-RELATED"/>
    <property type="match status" value="1"/>
</dbReference>
<dbReference type="PANTHER" id="PTHR40621">
    <property type="entry name" value="TRANSCRIPTION FACTOR KAPC-RELATED"/>
    <property type="match status" value="1"/>
</dbReference>
<evidence type="ECO:0000256" key="1">
    <source>
        <dbReference type="ARBA" id="ARBA00004123"/>
    </source>
</evidence>
<keyword evidence="3" id="KW-0175">Coiled coil</keyword>
<evidence type="ECO:0000313" key="5">
    <source>
        <dbReference type="EMBL" id="KXS18981.1"/>
    </source>
</evidence>
<evidence type="ECO:0000259" key="4">
    <source>
        <dbReference type="PROSITE" id="PS50217"/>
    </source>
</evidence>
<dbReference type="InterPro" id="IPR046347">
    <property type="entry name" value="bZIP_sf"/>
</dbReference>
<feature type="domain" description="BZIP" evidence="4">
    <location>
        <begin position="1"/>
        <end position="59"/>
    </location>
</feature>
<feature type="non-terminal residue" evidence="5">
    <location>
        <position position="1"/>
    </location>
</feature>
<dbReference type="InterPro" id="IPR004827">
    <property type="entry name" value="bZIP"/>
</dbReference>